<evidence type="ECO:0000256" key="4">
    <source>
        <dbReference type="SAM" id="SignalP"/>
    </source>
</evidence>
<dbReference type="Gene3D" id="2.40.128.30">
    <property type="entry name" value="Avidin-like"/>
    <property type="match status" value="1"/>
</dbReference>
<accession>A0A512N3Z6</accession>
<dbReference type="AlphaFoldDB" id="A0A512N3Z6"/>
<comment type="subcellular location">
    <subcellularLocation>
        <location evidence="1">Secreted</location>
    </subcellularLocation>
</comment>
<dbReference type="RefSeq" id="WP_147146602.1">
    <property type="nucleotide sequence ID" value="NZ_BKAJ01000016.1"/>
</dbReference>
<dbReference type="Proteomes" id="UP000321058">
    <property type="component" value="Unassembled WGS sequence"/>
</dbReference>
<dbReference type="InterPro" id="IPR005468">
    <property type="entry name" value="Avidin/str"/>
</dbReference>
<feature type="chain" id="PRO_5022026886" description="Avidin family protein" evidence="4">
    <location>
        <begin position="22"/>
        <end position="130"/>
    </location>
</feature>
<evidence type="ECO:0000256" key="2">
    <source>
        <dbReference type="ARBA" id="ARBA00022525"/>
    </source>
</evidence>
<evidence type="ECO:0000256" key="1">
    <source>
        <dbReference type="ARBA" id="ARBA00004613"/>
    </source>
</evidence>
<keyword evidence="6" id="KW-1185">Reference proteome</keyword>
<comment type="caution">
    <text evidence="5">The sequence shown here is derived from an EMBL/GenBank/DDBJ whole genome shotgun (WGS) entry which is preliminary data.</text>
</comment>
<evidence type="ECO:0008006" key="7">
    <source>
        <dbReference type="Google" id="ProtNLM"/>
    </source>
</evidence>
<evidence type="ECO:0000313" key="6">
    <source>
        <dbReference type="Proteomes" id="UP000321058"/>
    </source>
</evidence>
<evidence type="ECO:0000256" key="3">
    <source>
        <dbReference type="ARBA" id="ARBA00022729"/>
    </source>
</evidence>
<evidence type="ECO:0000313" key="5">
    <source>
        <dbReference type="EMBL" id="GEP53705.1"/>
    </source>
</evidence>
<reference evidence="5 6" key="1">
    <citation type="submission" date="2019-07" db="EMBL/GenBank/DDBJ databases">
        <title>Whole genome shotgun sequence of Reyranella soli NBRC 108950.</title>
        <authorList>
            <person name="Hosoyama A."/>
            <person name="Uohara A."/>
            <person name="Ohji S."/>
            <person name="Ichikawa N."/>
        </authorList>
    </citation>
    <scope>NUCLEOTIDE SEQUENCE [LARGE SCALE GENOMIC DNA]</scope>
    <source>
        <strain evidence="5 6">NBRC 108950</strain>
    </source>
</reference>
<organism evidence="5 6">
    <name type="scientific">Reyranella soli</name>
    <dbReference type="NCBI Taxonomy" id="1230389"/>
    <lineage>
        <taxon>Bacteria</taxon>
        <taxon>Pseudomonadati</taxon>
        <taxon>Pseudomonadota</taxon>
        <taxon>Alphaproteobacteria</taxon>
        <taxon>Hyphomicrobiales</taxon>
        <taxon>Reyranellaceae</taxon>
        <taxon>Reyranella</taxon>
    </lineage>
</organism>
<dbReference type="SUPFAM" id="SSF50876">
    <property type="entry name" value="Avidin/streptavidin"/>
    <property type="match status" value="1"/>
</dbReference>
<keyword evidence="3 4" id="KW-0732">Signal</keyword>
<name>A0A512N3Z6_9HYPH</name>
<sequence length="130" mass="13878">MILKRFACSLSLLALPFGAGAQSLAPQTTWVNDHAKLVIQSVDGGGQLAGTYTNYDAGFGCAGRPFPVTGWIDGDLISFTVHRTDPANCTIIQAWTGFVRDGQLLVEYLAAATEGGRSGPIKGTDRYRQQ</sequence>
<dbReference type="GO" id="GO:0005576">
    <property type="term" value="C:extracellular region"/>
    <property type="evidence" value="ECO:0007669"/>
    <property type="project" value="UniProtKB-SubCell"/>
</dbReference>
<dbReference type="GO" id="GO:0009374">
    <property type="term" value="F:biotin binding"/>
    <property type="evidence" value="ECO:0007669"/>
    <property type="project" value="InterPro"/>
</dbReference>
<dbReference type="Pfam" id="PF01382">
    <property type="entry name" value="Avidin"/>
    <property type="match status" value="1"/>
</dbReference>
<protein>
    <recommendedName>
        <fullName evidence="7">Avidin family protein</fullName>
    </recommendedName>
</protein>
<dbReference type="InterPro" id="IPR036896">
    <property type="entry name" value="Avidin-like_sf"/>
</dbReference>
<dbReference type="PROSITE" id="PS51326">
    <property type="entry name" value="AVIDIN_2"/>
    <property type="match status" value="1"/>
</dbReference>
<gene>
    <name evidence="5" type="ORF">RSO01_08710</name>
</gene>
<proteinExistence type="predicted"/>
<feature type="signal peptide" evidence="4">
    <location>
        <begin position="1"/>
        <end position="21"/>
    </location>
</feature>
<keyword evidence="2" id="KW-0964">Secreted</keyword>
<dbReference type="EMBL" id="BKAJ01000016">
    <property type="protein sequence ID" value="GEP53705.1"/>
    <property type="molecule type" value="Genomic_DNA"/>
</dbReference>
<dbReference type="OrthoDB" id="7376237at2"/>